<evidence type="ECO:0000259" key="1">
    <source>
        <dbReference type="Pfam" id="PF11706"/>
    </source>
</evidence>
<dbReference type="Proteomes" id="UP000326178">
    <property type="component" value="Chromosome"/>
</dbReference>
<dbReference type="Pfam" id="PF11706">
    <property type="entry name" value="zf-CGNR"/>
    <property type="match status" value="1"/>
</dbReference>
<dbReference type="SUPFAM" id="SSF160904">
    <property type="entry name" value="Jann2411-like"/>
    <property type="match status" value="1"/>
</dbReference>
<accession>A0A5J6FDS9</accession>
<dbReference type="InterPro" id="IPR010852">
    <property type="entry name" value="ABATE"/>
</dbReference>
<evidence type="ECO:0000313" key="3">
    <source>
        <dbReference type="Proteomes" id="UP000326178"/>
    </source>
</evidence>
<dbReference type="AlphaFoldDB" id="A0A5J6FDS9"/>
<dbReference type="InterPro" id="IPR023286">
    <property type="entry name" value="ABATE_dom_sf"/>
</dbReference>
<evidence type="ECO:0000313" key="2">
    <source>
        <dbReference type="EMBL" id="QEU74769.1"/>
    </source>
</evidence>
<dbReference type="PANTHER" id="PTHR35525:SF3">
    <property type="entry name" value="BLL6575 PROTEIN"/>
    <property type="match status" value="1"/>
</dbReference>
<feature type="domain" description="Zinc finger CGNR" evidence="1">
    <location>
        <begin position="173"/>
        <end position="211"/>
    </location>
</feature>
<organism evidence="2 3">
    <name type="scientific">Streptomyces nitrosporeus</name>
    <dbReference type="NCBI Taxonomy" id="28894"/>
    <lineage>
        <taxon>Bacteria</taxon>
        <taxon>Bacillati</taxon>
        <taxon>Actinomycetota</taxon>
        <taxon>Actinomycetes</taxon>
        <taxon>Kitasatosporales</taxon>
        <taxon>Streptomycetaceae</taxon>
        <taxon>Streptomyces</taxon>
    </lineage>
</organism>
<dbReference type="Gene3D" id="1.10.3300.10">
    <property type="entry name" value="Jann2411-like domain"/>
    <property type="match status" value="1"/>
</dbReference>
<dbReference type="OrthoDB" id="3211108at2"/>
<dbReference type="InterPro" id="IPR021005">
    <property type="entry name" value="Znf_CGNR"/>
</dbReference>
<dbReference type="Pfam" id="PF07336">
    <property type="entry name" value="ABATE"/>
    <property type="match status" value="1"/>
</dbReference>
<name>A0A5J6FDS9_9ACTN</name>
<gene>
    <name evidence="2" type="ORF">CP967_24755</name>
</gene>
<proteinExistence type="predicted"/>
<protein>
    <recommendedName>
        <fullName evidence="1">Zinc finger CGNR domain-containing protein</fullName>
    </recommendedName>
</protein>
<dbReference type="KEGG" id="snk:CP967_24755"/>
<sequence length="217" mass="22944">MSEQTDRQRGRSPMDELPLTGEPLALELVNTTYIRGGVRGHLVDALTTPEDLRNWLVSHREALPAGAAERIGAAAPAGPDHLEGFLELRGALRSLASALTADRPPDPADLAVVNRAAGRGARWRELRPAGRGAGGGALRVVDRCPEPDPFLVALGATAGAAVELLGGPDAGKLRACEAPGCILYFVRSHARRAWCTVGCGNRVRVSRHSRRSRGSDG</sequence>
<dbReference type="EMBL" id="CP023702">
    <property type="protein sequence ID" value="QEU74769.1"/>
    <property type="molecule type" value="Genomic_DNA"/>
</dbReference>
<dbReference type="PANTHER" id="PTHR35525">
    <property type="entry name" value="BLL6575 PROTEIN"/>
    <property type="match status" value="1"/>
</dbReference>
<reference evidence="2 3" key="1">
    <citation type="submission" date="2017-09" db="EMBL/GenBank/DDBJ databases">
        <authorList>
            <person name="Lee N."/>
            <person name="Cho B.-K."/>
        </authorList>
    </citation>
    <scope>NUCLEOTIDE SEQUENCE [LARGE SCALE GENOMIC DNA]</scope>
    <source>
        <strain evidence="2 3">ATCC 12769</strain>
    </source>
</reference>
<keyword evidence="3" id="KW-1185">Reference proteome</keyword>
<dbReference type="RefSeq" id="WP_150490070.1">
    <property type="nucleotide sequence ID" value="NZ_BMUV01000002.1"/>
</dbReference>